<evidence type="ECO:0000259" key="1">
    <source>
        <dbReference type="Pfam" id="PF01636"/>
    </source>
</evidence>
<dbReference type="InterPro" id="IPR002575">
    <property type="entry name" value="Aminoglycoside_PTrfase"/>
</dbReference>
<accession>A0A918ED05</accession>
<dbReference type="Gene3D" id="3.90.1200.10">
    <property type="match status" value="1"/>
</dbReference>
<reference evidence="2" key="1">
    <citation type="journal article" date="2014" name="Int. J. Syst. Evol. Microbiol.">
        <title>Complete genome sequence of Corynebacterium casei LMG S-19264T (=DSM 44701T), isolated from a smear-ripened cheese.</title>
        <authorList>
            <consortium name="US DOE Joint Genome Institute (JGI-PGF)"/>
            <person name="Walter F."/>
            <person name="Albersmeier A."/>
            <person name="Kalinowski J."/>
            <person name="Ruckert C."/>
        </authorList>
    </citation>
    <scope>NUCLEOTIDE SEQUENCE</scope>
    <source>
        <strain evidence="2">JCM 3313</strain>
    </source>
</reference>
<dbReference type="Gene3D" id="3.30.200.20">
    <property type="entry name" value="Phosphorylase Kinase, domain 1"/>
    <property type="match status" value="1"/>
</dbReference>
<dbReference type="AlphaFoldDB" id="A0A918ED05"/>
<organism evidence="2 3">
    <name type="scientific">Saccharothrix coeruleofusca</name>
    <dbReference type="NCBI Taxonomy" id="33919"/>
    <lineage>
        <taxon>Bacteria</taxon>
        <taxon>Bacillati</taxon>
        <taxon>Actinomycetota</taxon>
        <taxon>Actinomycetes</taxon>
        <taxon>Pseudonocardiales</taxon>
        <taxon>Pseudonocardiaceae</taxon>
        <taxon>Saccharothrix</taxon>
    </lineage>
</organism>
<keyword evidence="3" id="KW-1185">Reference proteome</keyword>
<proteinExistence type="predicted"/>
<dbReference type="EMBL" id="BMRG01000002">
    <property type="protein sequence ID" value="GGP40452.1"/>
    <property type="molecule type" value="Genomic_DNA"/>
</dbReference>
<dbReference type="SUPFAM" id="SSF56112">
    <property type="entry name" value="Protein kinase-like (PK-like)"/>
    <property type="match status" value="1"/>
</dbReference>
<sequence>MIRVVVDSLTKRRLTTAELDAVTRRALGAPLAEHVELTDGMFSSAYRLTAVDGRQAVLKAAPPPDVPLLTYERDLMRTEVLALRLMAARGLPVPEVLLAEDGLLVMTALRGEPWSAARERLTDEEHRALRRDLGAITREMHGITGEVFGYPQGPNAPTWREAFPAMVEAVLADAERFGVALPEVRPAIAAGAPALDEVTTPALVHFDLWEGNVFLLDGRIEGVIDPERALFGDPLAELATVCVFADLDEDFLAGYGLGEITGAMRTRIALYRVYLCLILIVEGVPRGYRGTEWDVHERFFREQLAVYLDLL</sequence>
<feature type="domain" description="Aminoglycoside phosphotransferase" evidence="1">
    <location>
        <begin position="40"/>
        <end position="263"/>
    </location>
</feature>
<evidence type="ECO:0000313" key="3">
    <source>
        <dbReference type="Proteomes" id="UP000639606"/>
    </source>
</evidence>
<dbReference type="InterPro" id="IPR051678">
    <property type="entry name" value="AGP_Transferase"/>
</dbReference>
<reference evidence="2" key="2">
    <citation type="submission" date="2020-09" db="EMBL/GenBank/DDBJ databases">
        <authorList>
            <person name="Sun Q."/>
            <person name="Ohkuma M."/>
        </authorList>
    </citation>
    <scope>NUCLEOTIDE SEQUENCE</scope>
    <source>
        <strain evidence="2">JCM 3313</strain>
    </source>
</reference>
<comment type="caution">
    <text evidence="2">The sequence shown here is derived from an EMBL/GenBank/DDBJ whole genome shotgun (WGS) entry which is preliminary data.</text>
</comment>
<dbReference type="Proteomes" id="UP000639606">
    <property type="component" value="Unassembled WGS sequence"/>
</dbReference>
<name>A0A918ED05_9PSEU</name>
<dbReference type="InterPro" id="IPR011009">
    <property type="entry name" value="Kinase-like_dom_sf"/>
</dbReference>
<protein>
    <submittedName>
        <fullName evidence="2">Phosphotransferase</fullName>
    </submittedName>
</protein>
<gene>
    <name evidence="2" type="ORF">GCM10010185_09380</name>
</gene>
<dbReference type="Pfam" id="PF01636">
    <property type="entry name" value="APH"/>
    <property type="match status" value="1"/>
</dbReference>
<dbReference type="PANTHER" id="PTHR21310">
    <property type="entry name" value="AMINOGLYCOSIDE PHOSPHOTRANSFERASE-RELATED-RELATED"/>
    <property type="match status" value="1"/>
</dbReference>
<evidence type="ECO:0000313" key="2">
    <source>
        <dbReference type="EMBL" id="GGP40452.1"/>
    </source>
</evidence>
<dbReference type="PANTHER" id="PTHR21310:SF15">
    <property type="entry name" value="AMINOGLYCOSIDE PHOSPHOTRANSFERASE DOMAIN-CONTAINING PROTEIN"/>
    <property type="match status" value="1"/>
</dbReference>